<name>A0A162PLJ1_9CRUS</name>
<protein>
    <submittedName>
        <fullName evidence="1">Uncharacterized protein</fullName>
    </submittedName>
</protein>
<gene>
    <name evidence="1" type="ORF">APZ42_014787</name>
</gene>
<reference evidence="1 2" key="1">
    <citation type="submission" date="2016-03" db="EMBL/GenBank/DDBJ databases">
        <title>EvidentialGene: Evidence-directed Construction of Genes on Genomes.</title>
        <authorList>
            <person name="Gilbert D.G."/>
            <person name="Choi J.-H."/>
            <person name="Mockaitis K."/>
            <person name="Colbourne J."/>
            <person name="Pfrender M."/>
        </authorList>
    </citation>
    <scope>NUCLEOTIDE SEQUENCE [LARGE SCALE GENOMIC DNA]</scope>
    <source>
        <strain evidence="1 2">Xinb3</strain>
        <tissue evidence="1">Complete organism</tissue>
    </source>
</reference>
<accession>A0A162PLJ1</accession>
<comment type="caution">
    <text evidence="1">The sequence shown here is derived from an EMBL/GenBank/DDBJ whole genome shotgun (WGS) entry which is preliminary data.</text>
</comment>
<proteinExistence type="predicted"/>
<sequence length="103" mass="11581">MNVTSTLRDFLAASVPPTGMFVPILGIVLTQRDQEKCSRSNDANVMTRTHWHFWISKTSASNTFDEIWKATDNSLFCFVSGFPASINVSFWYPFFSSSPCSLS</sequence>
<dbReference type="AlphaFoldDB" id="A0A162PLJ1"/>
<evidence type="ECO:0000313" key="2">
    <source>
        <dbReference type="Proteomes" id="UP000076858"/>
    </source>
</evidence>
<organism evidence="1 2">
    <name type="scientific">Daphnia magna</name>
    <dbReference type="NCBI Taxonomy" id="35525"/>
    <lineage>
        <taxon>Eukaryota</taxon>
        <taxon>Metazoa</taxon>
        <taxon>Ecdysozoa</taxon>
        <taxon>Arthropoda</taxon>
        <taxon>Crustacea</taxon>
        <taxon>Branchiopoda</taxon>
        <taxon>Diplostraca</taxon>
        <taxon>Cladocera</taxon>
        <taxon>Anomopoda</taxon>
        <taxon>Daphniidae</taxon>
        <taxon>Daphnia</taxon>
    </lineage>
</organism>
<evidence type="ECO:0000313" key="1">
    <source>
        <dbReference type="EMBL" id="KZS18952.1"/>
    </source>
</evidence>
<keyword evidence="2" id="KW-1185">Reference proteome</keyword>
<dbReference type="EMBL" id="LRGB01000494">
    <property type="protein sequence ID" value="KZS18952.1"/>
    <property type="molecule type" value="Genomic_DNA"/>
</dbReference>
<dbReference type="Proteomes" id="UP000076858">
    <property type="component" value="Unassembled WGS sequence"/>
</dbReference>